<name>A0ABW2E7H4_9ACTN</name>
<gene>
    <name evidence="3" type="ORF">ACFQMH_31275</name>
</gene>
<organism evidence="3 4">
    <name type="scientific">Streptomyces viridiviolaceus</name>
    <dbReference type="NCBI Taxonomy" id="68282"/>
    <lineage>
        <taxon>Bacteria</taxon>
        <taxon>Bacillati</taxon>
        <taxon>Actinomycetota</taxon>
        <taxon>Actinomycetes</taxon>
        <taxon>Kitasatosporales</taxon>
        <taxon>Streptomycetaceae</taxon>
        <taxon>Streptomyces</taxon>
    </lineage>
</organism>
<dbReference type="PANTHER" id="PTHR21240:SF28">
    <property type="entry name" value="ISO-OROTATE DECARBOXYLASE (EUROFUNG)"/>
    <property type="match status" value="1"/>
</dbReference>
<reference evidence="4" key="1">
    <citation type="journal article" date="2019" name="Int. J. Syst. Evol. Microbiol.">
        <title>The Global Catalogue of Microorganisms (GCM) 10K type strain sequencing project: providing services to taxonomists for standard genome sequencing and annotation.</title>
        <authorList>
            <consortium name="The Broad Institute Genomics Platform"/>
            <consortium name="The Broad Institute Genome Sequencing Center for Infectious Disease"/>
            <person name="Wu L."/>
            <person name="Ma J."/>
        </authorList>
    </citation>
    <scope>NUCLEOTIDE SEQUENCE [LARGE SCALE GENOMIC DNA]</scope>
    <source>
        <strain evidence="4">JCM 4855</strain>
    </source>
</reference>
<comment type="caution">
    <text evidence="3">The sequence shown here is derived from an EMBL/GenBank/DDBJ whole genome shotgun (WGS) entry which is preliminary data.</text>
</comment>
<protein>
    <submittedName>
        <fullName evidence="3">Amidohydrolase family protein</fullName>
    </submittedName>
</protein>
<feature type="domain" description="Amidohydrolase-related" evidence="2">
    <location>
        <begin position="7"/>
        <end position="384"/>
    </location>
</feature>
<evidence type="ECO:0000256" key="1">
    <source>
        <dbReference type="ARBA" id="ARBA00023239"/>
    </source>
</evidence>
<proteinExistence type="predicted"/>
<evidence type="ECO:0000313" key="3">
    <source>
        <dbReference type="EMBL" id="MFC7016101.1"/>
    </source>
</evidence>
<accession>A0ABW2E7H4</accession>
<dbReference type="InterPro" id="IPR032465">
    <property type="entry name" value="ACMSD"/>
</dbReference>
<evidence type="ECO:0000259" key="2">
    <source>
        <dbReference type="Pfam" id="PF04909"/>
    </source>
</evidence>
<sequence>MGKYRVIDTDTHVIEPPDLWTERLPKSWGNDRLHVRWDEKAQADLWFFGDEPLKAAWQWANWGWEGKGEVHDGSGPTRQSEAHPATYDPKARVAFMDEQGFEMQVLYPNLAGFDWKPFVQHPNRELAAAHLSAYNDFQLEWVQQYPGRFIPMMVVPYWDVKRTVKEIERLADAGFGGIVTTGAPQEHGQPPLSSRKWDPIWKACEEAGLSVSFHTASGDFRQLMDRHEDDELSGGALVVRDGPHIYLANANHVADLLMSGIMARFPNLQFASVESGIGWAPFVLEALDKRFEKNGVHKSNPEFGGMLPSDFFKRQMNVNFWFEELDDYHIDRLSLRPLLFETDFPHPTGFHRPTLEENIELVFGNQSEEVRRAILWENPARLYRKALEKQGVPLALDLPSAA</sequence>
<dbReference type="InterPro" id="IPR006680">
    <property type="entry name" value="Amidohydro-rel"/>
</dbReference>
<dbReference type="InterPro" id="IPR032466">
    <property type="entry name" value="Metal_Hydrolase"/>
</dbReference>
<dbReference type="Pfam" id="PF04909">
    <property type="entry name" value="Amidohydro_2"/>
    <property type="match status" value="1"/>
</dbReference>
<keyword evidence="4" id="KW-1185">Reference proteome</keyword>
<dbReference type="PANTHER" id="PTHR21240">
    <property type="entry name" value="2-AMINO-3-CARBOXYLMUCONATE-6-SEMIALDEHYDE DECARBOXYLASE"/>
    <property type="match status" value="1"/>
</dbReference>
<evidence type="ECO:0000313" key="4">
    <source>
        <dbReference type="Proteomes" id="UP001596409"/>
    </source>
</evidence>
<dbReference type="Proteomes" id="UP001596409">
    <property type="component" value="Unassembled WGS sequence"/>
</dbReference>
<dbReference type="Gene3D" id="3.20.20.140">
    <property type="entry name" value="Metal-dependent hydrolases"/>
    <property type="match status" value="1"/>
</dbReference>
<keyword evidence="1" id="KW-0456">Lyase</keyword>
<dbReference type="SUPFAM" id="SSF51556">
    <property type="entry name" value="Metallo-dependent hydrolases"/>
    <property type="match status" value="1"/>
</dbReference>
<dbReference type="EMBL" id="JBHSYM010000073">
    <property type="protein sequence ID" value="MFC7016101.1"/>
    <property type="molecule type" value="Genomic_DNA"/>
</dbReference>
<dbReference type="RefSeq" id="WP_189878882.1">
    <property type="nucleotide sequence ID" value="NZ_BMWA01000030.1"/>
</dbReference>